<evidence type="ECO:0000256" key="2">
    <source>
        <dbReference type="ARBA" id="ARBA00023009"/>
    </source>
</evidence>
<keyword evidence="2" id="KW-1171">Viral genome ejection through host cell envelope</keyword>
<dbReference type="Pfam" id="PF04860">
    <property type="entry name" value="Phage_portal"/>
    <property type="match status" value="1"/>
</dbReference>
<evidence type="ECO:0000259" key="5">
    <source>
        <dbReference type="Pfam" id="PF04233"/>
    </source>
</evidence>
<dbReference type="Proteomes" id="UP000279277">
    <property type="component" value="Segment"/>
</dbReference>
<feature type="compositionally biased region" description="Pro residues" evidence="4">
    <location>
        <begin position="750"/>
        <end position="761"/>
    </location>
</feature>
<evidence type="ECO:0000256" key="1">
    <source>
        <dbReference type="ARBA" id="ARBA00022950"/>
    </source>
</evidence>
<gene>
    <name evidence="6" type="primary">7</name>
    <name evidence="6" type="ORF">PBI_CANTARE_7</name>
</gene>
<dbReference type="EMBL" id="MK016493">
    <property type="protein sequence ID" value="AYQ99228.1"/>
    <property type="molecule type" value="Genomic_DNA"/>
</dbReference>
<keyword evidence="3" id="KW-0231">Viral genome packaging</keyword>
<feature type="compositionally biased region" description="Basic residues" evidence="4">
    <location>
        <begin position="775"/>
        <end position="793"/>
    </location>
</feature>
<reference evidence="6 7" key="1">
    <citation type="submission" date="2018-10" db="EMBL/GenBank/DDBJ databases">
        <authorList>
            <person name="Zack K."/>
            <person name="Garlena R.A."/>
            <person name="Russell D.A."/>
            <person name="Pope W.H."/>
            <person name="Jacobs-Sera D."/>
            <person name="Hatfull G.F."/>
        </authorList>
    </citation>
    <scope>NUCLEOTIDE SEQUENCE [LARGE SCALE GENOMIC DNA]</scope>
</reference>
<keyword evidence="7" id="KW-1185">Reference proteome</keyword>
<evidence type="ECO:0000313" key="7">
    <source>
        <dbReference type="Proteomes" id="UP000279277"/>
    </source>
</evidence>
<evidence type="ECO:0000313" key="6">
    <source>
        <dbReference type="EMBL" id="AYQ99228.1"/>
    </source>
</evidence>
<dbReference type="Pfam" id="PF04233">
    <property type="entry name" value="Phage_Mu_F"/>
    <property type="match status" value="1"/>
</dbReference>
<dbReference type="GeneID" id="77952944"/>
<sequence>MSFLKAVFGTKSANAKPSDAIVRAMGASSASYNVGGYGLGTVGDWDYDRAVRDGLERVTWIFRCVDVIAQKQSTLPIEIRDNYGSDEGRVIDDKQLEKLLNFRANSYETAQQFRYRLSAITLLSRRGAFIEVIRDNAGRPVQMHLLPPGITRPIPDPLNFVSGYELIRGDGEPETVPADRVIWVRVKPHPNDVYAQLTPLTTSGISIETELLARTFNRNFIANDGRPSMLINVEGQADPDSLEEIRERFRYPVPGETSVINSDGVTVADLATSPRDLQWTELLRLSKEEILMAFGVPESVMGNASGRTFDNADAEREMFYVDTMQPHCNAIASSLDKLTQDMEDDVVPAFDYSGVAVLQRVAQRRREEWRKEFDAGLRTIDEYRESSDLKPFGVAGTRSLMLRNNIGISANDTDQQTLPSYPMLGQPPMMDQEQESFDGAMAGAEEGMRQLDNIISARALAIGQKSIRPRGRAPRSNGRRVEAKSLDGGDDDSDRVPGHKALGVLDTFLDHMTEHVCKSLPDIETKDFAEDWGIDRRRWRLETNRALMKRIEQEAYKEARMASREMQEDGIIDAMDKARGQKSKGRAIERVFGNMNMAYFHIGNVNEKVNHAVWLAVDAQFDRVEAKVAKMQAEGKTKREIRQEIRRMIGARSQWRSNLRTNLTTTAVEGARHAVYEQAGRKVRKVWKCQQDERTRPTHVKADGQRRVPTTKFHVGKARLMYPGDPTTTELGEIMGCRCWIEWKPAVSPSKPPTKPAPPTTPKTVNKPSGGQPPARKKPVIRKSNANRKKRRR</sequence>
<dbReference type="InterPro" id="IPR006944">
    <property type="entry name" value="Phage/GTA_portal"/>
</dbReference>
<evidence type="ECO:0000256" key="4">
    <source>
        <dbReference type="SAM" id="MobiDB-lite"/>
    </source>
</evidence>
<name>A0A3G3LYM9_9CAUD</name>
<keyword evidence="2" id="KW-1160">Virus entry into host cell</keyword>
<feature type="region of interest" description="Disordered" evidence="4">
    <location>
        <begin position="746"/>
        <end position="793"/>
    </location>
</feature>
<organism evidence="6 7">
    <name type="scientific">Brevibacterium phage Cantare</name>
    <dbReference type="NCBI Taxonomy" id="2338395"/>
    <lineage>
        <taxon>Viruses</taxon>
        <taxon>Duplodnaviria</taxon>
        <taxon>Heunggongvirae</taxon>
        <taxon>Uroviricota</taxon>
        <taxon>Caudoviricetes</taxon>
        <taxon>Cantarevirus</taxon>
        <taxon>Cantarevirus cantare</taxon>
    </lineage>
</organism>
<dbReference type="InterPro" id="IPR006528">
    <property type="entry name" value="Phage_head_morphogenesis_dom"/>
</dbReference>
<dbReference type="KEGG" id="vg:77952944"/>
<accession>A0A3G3LYM9</accession>
<feature type="region of interest" description="Disordered" evidence="4">
    <location>
        <begin position="465"/>
        <end position="497"/>
    </location>
</feature>
<keyword evidence="2" id="KW-1162">Viral penetration into host cytoplasm</keyword>
<feature type="domain" description="Phage head morphogenesis" evidence="5">
    <location>
        <begin position="624"/>
        <end position="739"/>
    </location>
</feature>
<keyword evidence="1" id="KW-1188">Viral release from host cell</keyword>
<keyword evidence="1" id="KW-0118">Viral capsid assembly</keyword>
<proteinExistence type="predicted"/>
<dbReference type="RefSeq" id="YP_010676582.1">
    <property type="nucleotide sequence ID" value="NC_071014.1"/>
</dbReference>
<protein>
    <submittedName>
        <fullName evidence="6">Portal protein</fullName>
    </submittedName>
</protein>
<evidence type="ECO:0000256" key="3">
    <source>
        <dbReference type="ARBA" id="ARBA00023219"/>
    </source>
</evidence>